<evidence type="ECO:0000256" key="1">
    <source>
        <dbReference type="SAM" id="Phobius"/>
    </source>
</evidence>
<evidence type="ECO:0000313" key="4">
    <source>
        <dbReference type="Proteomes" id="UP000274756"/>
    </source>
</evidence>
<evidence type="ECO:0000313" key="3">
    <source>
        <dbReference type="Proteomes" id="UP000038040"/>
    </source>
</evidence>
<dbReference type="AlphaFoldDB" id="A0A0N4UMH9"/>
<reference evidence="2 4" key="2">
    <citation type="submission" date="2018-11" db="EMBL/GenBank/DDBJ databases">
        <authorList>
            <consortium name="Pathogen Informatics"/>
        </authorList>
    </citation>
    <scope>NUCLEOTIDE SEQUENCE [LARGE SCALE GENOMIC DNA]</scope>
</reference>
<feature type="transmembrane region" description="Helical" evidence="1">
    <location>
        <begin position="134"/>
        <end position="155"/>
    </location>
</feature>
<proteinExistence type="predicted"/>
<feature type="transmembrane region" description="Helical" evidence="1">
    <location>
        <begin position="179"/>
        <end position="200"/>
    </location>
</feature>
<dbReference type="Proteomes" id="UP000274756">
    <property type="component" value="Unassembled WGS sequence"/>
</dbReference>
<keyword evidence="4" id="KW-1185">Reference proteome</keyword>
<organism evidence="3 5">
    <name type="scientific">Dracunculus medinensis</name>
    <name type="common">Guinea worm</name>
    <dbReference type="NCBI Taxonomy" id="318479"/>
    <lineage>
        <taxon>Eukaryota</taxon>
        <taxon>Metazoa</taxon>
        <taxon>Ecdysozoa</taxon>
        <taxon>Nematoda</taxon>
        <taxon>Chromadorea</taxon>
        <taxon>Rhabditida</taxon>
        <taxon>Spirurina</taxon>
        <taxon>Dracunculoidea</taxon>
        <taxon>Dracunculidae</taxon>
        <taxon>Dracunculus</taxon>
    </lineage>
</organism>
<feature type="transmembrane region" description="Helical" evidence="1">
    <location>
        <begin position="6"/>
        <end position="26"/>
    </location>
</feature>
<accession>A0A0N4UMH9</accession>
<keyword evidence="1" id="KW-0472">Membrane</keyword>
<name>A0A0N4UMH9_DRAME</name>
<sequence length="321" mass="36717">MSYRNLYKTLFALLVPIILFANMLIYKEIEFSIERMCKNGETFHSGNIASGRQTIFNLLGGERYCLAERKALAAFSLFLLVRLASHKLESLMLMFFWKCTIRKLISGHRIGIGPGILFLVRELFWPYAADANKAVLLGAYMLIAIASAAIVYPYFQDLYNVNSSLKIARQTEHFTNQRSSLLITLTAIAFYAFLVIVLFIEGITDRVVGHPTLFGYHLSFPYINYPLVIFLLHSFILRTHYNYQQLYLIKNCNRLVRADIALCLNGAICAHNTAIETEWAFPLLDGVAKYWIKDAKMLPNCGNLIIFNSVDEAEPWLKEKL</sequence>
<reference evidence="5" key="1">
    <citation type="submission" date="2017-02" db="UniProtKB">
        <authorList>
            <consortium name="WormBaseParasite"/>
        </authorList>
    </citation>
    <scope>IDENTIFICATION</scope>
</reference>
<dbReference type="OrthoDB" id="5821563at2759"/>
<gene>
    <name evidence="2" type="ORF">DME_LOCUS10577</name>
</gene>
<feature type="transmembrane region" description="Helical" evidence="1">
    <location>
        <begin position="220"/>
        <end position="237"/>
    </location>
</feature>
<keyword evidence="1" id="KW-1133">Transmembrane helix</keyword>
<dbReference type="STRING" id="318479.A0A0N4UMH9"/>
<protein>
    <submittedName>
        <fullName evidence="5">Inner membrane protein</fullName>
    </submittedName>
</protein>
<keyword evidence="1" id="KW-0812">Transmembrane</keyword>
<dbReference type="Proteomes" id="UP000038040">
    <property type="component" value="Unplaced"/>
</dbReference>
<dbReference type="WBParaSite" id="DME_0000905601-mRNA-1">
    <property type="protein sequence ID" value="DME_0000905601-mRNA-1"/>
    <property type="gene ID" value="DME_0000905601"/>
</dbReference>
<evidence type="ECO:0000313" key="2">
    <source>
        <dbReference type="EMBL" id="VDN60604.1"/>
    </source>
</evidence>
<dbReference type="EMBL" id="UYYG01001226">
    <property type="protein sequence ID" value="VDN60604.1"/>
    <property type="molecule type" value="Genomic_DNA"/>
</dbReference>
<feature type="transmembrane region" description="Helical" evidence="1">
    <location>
        <begin position="110"/>
        <end position="128"/>
    </location>
</feature>
<evidence type="ECO:0000313" key="5">
    <source>
        <dbReference type="WBParaSite" id="DME_0000905601-mRNA-1"/>
    </source>
</evidence>